<feature type="region of interest" description="Disordered" evidence="2">
    <location>
        <begin position="123"/>
        <end position="146"/>
    </location>
</feature>
<dbReference type="PANTHER" id="PTHR47572:SF4">
    <property type="entry name" value="LACTONASE DRP35"/>
    <property type="match status" value="1"/>
</dbReference>
<dbReference type="EMBL" id="CP067136">
    <property type="protein sequence ID" value="WCR09093.1"/>
    <property type="molecule type" value="Genomic_DNA"/>
</dbReference>
<dbReference type="PANTHER" id="PTHR47572">
    <property type="entry name" value="LIPOPROTEIN-RELATED"/>
    <property type="match status" value="1"/>
</dbReference>
<dbReference type="InterPro" id="IPR051262">
    <property type="entry name" value="SMP-30/CGR1_Lactonase"/>
</dbReference>
<sequence length="320" mass="34455">MQRLWTGSLWAEGPAWSAVGQYLVWSDIPNNRQMRWLQEDGHVSAMRAPSNNSNGNCFDRQGRQLSCEHLTRRVVRYELDGTVSIVADQFQGKALNSPNDVIQHPDGSVWFTDPPYGGQLYEGAADAPGGPSNPEGLIDPRVGQPPEIGQARREMGHGVYRVTEDGAISRVIDEAQLQNPNGLCFSPGFDRLYVTSTGAGPGDTGGGGKGEIFVFDLDEEGAILNGRLFSDCMVDDIKCSPDGVCTDVFGNLWASSSAGHAVGYNGVTCWSPEGVLLGRIRLPEICGNLCFGGPKRNVLFMTASQSLYALHLATQGVSFG</sequence>
<dbReference type="Proteomes" id="UP001219349">
    <property type="component" value="Chromosome"/>
</dbReference>
<keyword evidence="1" id="KW-0378">Hydrolase</keyword>
<gene>
    <name evidence="4" type="ORF">JHX87_14615</name>
</gene>
<evidence type="ECO:0000259" key="3">
    <source>
        <dbReference type="Pfam" id="PF08450"/>
    </source>
</evidence>
<reference evidence="4 5" key="1">
    <citation type="submission" date="2021-01" db="EMBL/GenBank/DDBJ databases">
        <title>Biogeographic distribution of Paracoccus.</title>
        <authorList>
            <person name="Hollensteiner J."/>
            <person name="Leineberger J."/>
            <person name="Brinkhoff T."/>
            <person name="Daniel R."/>
        </authorList>
    </citation>
    <scope>NUCLEOTIDE SEQUENCE [LARGE SCALE GENOMIC DNA]</scope>
    <source>
        <strain evidence="4 5">KCTC 22803</strain>
    </source>
</reference>
<accession>A0ABY7SQC6</accession>
<organism evidence="4 5">
    <name type="scientific">Paracoccus fistulariae</name>
    <dbReference type="NCBI Taxonomy" id="658446"/>
    <lineage>
        <taxon>Bacteria</taxon>
        <taxon>Pseudomonadati</taxon>
        <taxon>Pseudomonadota</taxon>
        <taxon>Alphaproteobacteria</taxon>
        <taxon>Rhodobacterales</taxon>
        <taxon>Paracoccaceae</taxon>
        <taxon>Paracoccus</taxon>
    </lineage>
</organism>
<evidence type="ECO:0000256" key="2">
    <source>
        <dbReference type="SAM" id="MobiDB-lite"/>
    </source>
</evidence>
<dbReference type="SUPFAM" id="SSF63829">
    <property type="entry name" value="Calcium-dependent phosphotriesterase"/>
    <property type="match status" value="1"/>
</dbReference>
<protein>
    <submittedName>
        <fullName evidence="4">SMP-30/gluconolactonase/LRE family protein</fullName>
    </submittedName>
</protein>
<proteinExistence type="predicted"/>
<evidence type="ECO:0000256" key="1">
    <source>
        <dbReference type="ARBA" id="ARBA00022801"/>
    </source>
</evidence>
<dbReference type="Pfam" id="PF08450">
    <property type="entry name" value="SGL"/>
    <property type="match status" value="1"/>
</dbReference>
<dbReference type="InterPro" id="IPR011042">
    <property type="entry name" value="6-blade_b-propeller_TolB-like"/>
</dbReference>
<evidence type="ECO:0000313" key="4">
    <source>
        <dbReference type="EMBL" id="WCR09093.1"/>
    </source>
</evidence>
<evidence type="ECO:0000313" key="5">
    <source>
        <dbReference type="Proteomes" id="UP001219349"/>
    </source>
</evidence>
<dbReference type="Gene3D" id="2.120.10.30">
    <property type="entry name" value="TolB, C-terminal domain"/>
    <property type="match status" value="1"/>
</dbReference>
<dbReference type="InterPro" id="IPR013658">
    <property type="entry name" value="SGL"/>
</dbReference>
<keyword evidence="5" id="KW-1185">Reference proteome</keyword>
<feature type="domain" description="SMP-30/Gluconolactonase/LRE-like region" evidence="3">
    <location>
        <begin position="10"/>
        <end position="304"/>
    </location>
</feature>
<name>A0ABY7SQC6_9RHOB</name>